<evidence type="ECO:0000256" key="1">
    <source>
        <dbReference type="SAM" id="MobiDB-lite"/>
    </source>
</evidence>
<accession>A0ABU5RF48</accession>
<evidence type="ECO:0000313" key="3">
    <source>
        <dbReference type="EMBL" id="MEA5364905.1"/>
    </source>
</evidence>
<feature type="region of interest" description="Disordered" evidence="1">
    <location>
        <begin position="208"/>
        <end position="336"/>
    </location>
</feature>
<feature type="region of interest" description="Disordered" evidence="1">
    <location>
        <begin position="1"/>
        <end position="28"/>
    </location>
</feature>
<reference evidence="3 4" key="1">
    <citation type="submission" date="2023-12" db="EMBL/GenBank/DDBJ databases">
        <title>Amycolatopsis sp. V23-08.</title>
        <authorList>
            <person name="Somphong A."/>
        </authorList>
    </citation>
    <scope>NUCLEOTIDE SEQUENCE [LARGE SCALE GENOMIC DNA]</scope>
    <source>
        <strain evidence="3 4">V23-08</strain>
    </source>
</reference>
<feature type="transmembrane region" description="Helical" evidence="2">
    <location>
        <begin position="180"/>
        <end position="200"/>
    </location>
</feature>
<feature type="compositionally biased region" description="Polar residues" evidence="1">
    <location>
        <begin position="221"/>
        <end position="236"/>
    </location>
</feature>
<feature type="compositionally biased region" description="Pro residues" evidence="1">
    <location>
        <begin position="326"/>
        <end position="336"/>
    </location>
</feature>
<keyword evidence="4" id="KW-1185">Reference proteome</keyword>
<sequence>MTASAPPPYPPQPYSYGPPPMQRPQPPADPGGLFRLLAGIFGALAAVLVVVGSFLPQTTFEQIVGGKTESSQTISAWSRSFGVEPAAEAAKFYENTHVAHYGIPLSVAAVVLLAGAVLAFAGARRTAGPGVRSGSRTALLVGGAGVAAAVWMLGMDVSATLSYESDDDSIKSHYSTGTGFWLLLGAGVLAVAALAFALLAGRRVKTPAGPPNLHGGPGYPPQQQSRPYPVGPQQSGGYPVSSPYPGQQPYGAPQSQPFPVQGPPSQPFPTQNPQSQPFPAQAPPSQPFPAQQPEGIYEATQAQPHPDEPPAAPASSPTEPTYQLPPLNPPPHPPQT</sequence>
<comment type="caution">
    <text evidence="3">The sequence shown here is derived from an EMBL/GenBank/DDBJ whole genome shotgun (WGS) entry which is preliminary data.</text>
</comment>
<dbReference type="EMBL" id="JAYFSI010000010">
    <property type="protein sequence ID" value="MEA5364905.1"/>
    <property type="molecule type" value="Genomic_DNA"/>
</dbReference>
<gene>
    <name evidence="3" type="ORF">VA596_35600</name>
</gene>
<organism evidence="3 4">
    <name type="scientific">Amycolatopsis heterodermiae</name>
    <dbReference type="NCBI Taxonomy" id="3110235"/>
    <lineage>
        <taxon>Bacteria</taxon>
        <taxon>Bacillati</taxon>
        <taxon>Actinomycetota</taxon>
        <taxon>Actinomycetes</taxon>
        <taxon>Pseudonocardiales</taxon>
        <taxon>Pseudonocardiaceae</taxon>
        <taxon>Amycolatopsis</taxon>
    </lineage>
</organism>
<feature type="transmembrane region" description="Helical" evidence="2">
    <location>
        <begin position="33"/>
        <end position="55"/>
    </location>
</feature>
<name>A0ABU5RF48_9PSEU</name>
<feature type="transmembrane region" description="Helical" evidence="2">
    <location>
        <begin position="135"/>
        <end position="154"/>
    </location>
</feature>
<feature type="transmembrane region" description="Helical" evidence="2">
    <location>
        <begin position="101"/>
        <end position="123"/>
    </location>
</feature>
<keyword evidence="2" id="KW-0812">Transmembrane</keyword>
<feature type="compositionally biased region" description="Low complexity" evidence="1">
    <location>
        <begin position="243"/>
        <end position="257"/>
    </location>
</feature>
<evidence type="ECO:0000313" key="4">
    <source>
        <dbReference type="Proteomes" id="UP001304298"/>
    </source>
</evidence>
<dbReference type="RefSeq" id="WP_323333001.1">
    <property type="nucleotide sequence ID" value="NZ_JAYFSI010000010.1"/>
</dbReference>
<dbReference type="Proteomes" id="UP001304298">
    <property type="component" value="Unassembled WGS sequence"/>
</dbReference>
<keyword evidence="2" id="KW-1133">Transmembrane helix</keyword>
<protein>
    <submittedName>
        <fullName evidence="3">Uncharacterized protein</fullName>
    </submittedName>
</protein>
<keyword evidence="2" id="KW-0472">Membrane</keyword>
<proteinExistence type="predicted"/>
<feature type="compositionally biased region" description="Low complexity" evidence="1">
    <location>
        <begin position="313"/>
        <end position="325"/>
    </location>
</feature>
<evidence type="ECO:0000256" key="2">
    <source>
        <dbReference type="SAM" id="Phobius"/>
    </source>
</evidence>